<feature type="chain" id="PRO_5036434523" evidence="1">
    <location>
        <begin position="20"/>
        <end position="200"/>
    </location>
</feature>
<dbReference type="AlphaFoldDB" id="A0A8S2ECN8"/>
<protein>
    <submittedName>
        <fullName evidence="2">Uncharacterized protein</fullName>
    </submittedName>
</protein>
<comment type="caution">
    <text evidence="2">The sequence shown here is derived from an EMBL/GenBank/DDBJ whole genome shotgun (WGS) entry which is preliminary data.</text>
</comment>
<proteinExistence type="predicted"/>
<accession>A0A8S2ECN8</accession>
<dbReference type="EMBL" id="CAJOBA010035266">
    <property type="protein sequence ID" value="CAF4001481.1"/>
    <property type="molecule type" value="Genomic_DNA"/>
</dbReference>
<dbReference type="Proteomes" id="UP000677228">
    <property type="component" value="Unassembled WGS sequence"/>
</dbReference>
<sequence>MIYFHVFIVLFSFYHQCYCLPLYNTENSITYYDECRITVSPRIVGKPIRTYAQIQKPCNGTLLWSYPNNNLTLEIINLENEQFTFCIDQKSLKDKLIRSIVGINNDLPVQMIIQSDLSCATSTGNKLTLFITAEPLYAGIYLQYAMYNSQHPWNNGANPWWQRSEKYLYGPPSSMGVKRVKKGNRRRKLIHGKELTIKRV</sequence>
<evidence type="ECO:0000313" key="2">
    <source>
        <dbReference type="EMBL" id="CAF1190453.1"/>
    </source>
</evidence>
<evidence type="ECO:0000256" key="1">
    <source>
        <dbReference type="SAM" id="SignalP"/>
    </source>
</evidence>
<reference evidence="2" key="1">
    <citation type="submission" date="2021-02" db="EMBL/GenBank/DDBJ databases">
        <authorList>
            <person name="Nowell W R."/>
        </authorList>
    </citation>
    <scope>NUCLEOTIDE SEQUENCE</scope>
</reference>
<dbReference type="Proteomes" id="UP000682733">
    <property type="component" value="Unassembled WGS sequence"/>
</dbReference>
<name>A0A8S2ECN8_9BILA</name>
<gene>
    <name evidence="2" type="ORF">OVA965_LOCUS23508</name>
    <name evidence="3" type="ORF">TMI583_LOCUS24228</name>
</gene>
<keyword evidence="1" id="KW-0732">Signal</keyword>
<evidence type="ECO:0000313" key="3">
    <source>
        <dbReference type="EMBL" id="CAF4001481.1"/>
    </source>
</evidence>
<dbReference type="EMBL" id="CAJNOK010013735">
    <property type="protein sequence ID" value="CAF1190453.1"/>
    <property type="molecule type" value="Genomic_DNA"/>
</dbReference>
<organism evidence="2 4">
    <name type="scientific">Didymodactylos carnosus</name>
    <dbReference type="NCBI Taxonomy" id="1234261"/>
    <lineage>
        <taxon>Eukaryota</taxon>
        <taxon>Metazoa</taxon>
        <taxon>Spiralia</taxon>
        <taxon>Gnathifera</taxon>
        <taxon>Rotifera</taxon>
        <taxon>Eurotatoria</taxon>
        <taxon>Bdelloidea</taxon>
        <taxon>Philodinida</taxon>
        <taxon>Philodinidae</taxon>
        <taxon>Didymodactylos</taxon>
    </lineage>
</organism>
<feature type="signal peptide" evidence="1">
    <location>
        <begin position="1"/>
        <end position="19"/>
    </location>
</feature>
<evidence type="ECO:0000313" key="4">
    <source>
        <dbReference type="Proteomes" id="UP000677228"/>
    </source>
</evidence>